<evidence type="ECO:0000313" key="2">
    <source>
        <dbReference type="Ensembl" id="ENSCSAVP00000003102.1"/>
    </source>
</evidence>
<reference evidence="3" key="1">
    <citation type="submission" date="2003-08" db="EMBL/GenBank/DDBJ databases">
        <authorList>
            <person name="Birren B."/>
            <person name="Nusbaum C."/>
            <person name="Abebe A."/>
            <person name="Abouelleil A."/>
            <person name="Adekoya E."/>
            <person name="Ait-zahra M."/>
            <person name="Allen N."/>
            <person name="Allen T."/>
            <person name="An P."/>
            <person name="Anderson M."/>
            <person name="Anderson S."/>
            <person name="Arachchi H."/>
            <person name="Armbruster J."/>
            <person name="Bachantsang P."/>
            <person name="Baldwin J."/>
            <person name="Barry A."/>
            <person name="Bayul T."/>
            <person name="Blitshsteyn B."/>
            <person name="Bloom T."/>
            <person name="Blye J."/>
            <person name="Boguslavskiy L."/>
            <person name="Borowsky M."/>
            <person name="Boukhgalter B."/>
            <person name="Brunache A."/>
            <person name="Butler J."/>
            <person name="Calixte N."/>
            <person name="Calvo S."/>
            <person name="Camarata J."/>
            <person name="Campo K."/>
            <person name="Chang J."/>
            <person name="Cheshatsang Y."/>
            <person name="Citroen M."/>
            <person name="Collymore A."/>
            <person name="Considine T."/>
            <person name="Cook A."/>
            <person name="Cooke P."/>
            <person name="Corum B."/>
            <person name="Cuomo C."/>
            <person name="David R."/>
            <person name="Dawoe T."/>
            <person name="Degray S."/>
            <person name="Dodge S."/>
            <person name="Dooley K."/>
            <person name="Dorje P."/>
            <person name="Dorjee K."/>
            <person name="Dorris L."/>
            <person name="Duffey N."/>
            <person name="Dupes A."/>
            <person name="Elkins T."/>
            <person name="Engels R."/>
            <person name="Erickson J."/>
            <person name="Farina A."/>
            <person name="Faro S."/>
            <person name="Ferreira P."/>
            <person name="Fischer H."/>
            <person name="Fitzgerald M."/>
            <person name="Foley K."/>
            <person name="Gage D."/>
            <person name="Galagan J."/>
            <person name="Gearin G."/>
            <person name="Gnerre S."/>
            <person name="Gnirke A."/>
            <person name="Goyette A."/>
            <person name="Graham J."/>
            <person name="Grandbois E."/>
            <person name="Gyaltsen K."/>
            <person name="Hafez N."/>
            <person name="Hagopian D."/>
            <person name="Hagos B."/>
            <person name="Hall J."/>
            <person name="Hatcher B."/>
            <person name="Heller A."/>
            <person name="Higgins H."/>
            <person name="Honan T."/>
            <person name="Horn A."/>
            <person name="Houde N."/>
            <person name="Hughes L."/>
            <person name="Hulme W."/>
            <person name="Husby E."/>
            <person name="Iliev I."/>
            <person name="Jaffe D."/>
            <person name="Jones C."/>
            <person name="Kamal M."/>
            <person name="Kamat A."/>
            <person name="Kamvysselis M."/>
            <person name="Karlsson E."/>
            <person name="Kells C."/>
            <person name="Kieu A."/>
            <person name="Kisner P."/>
            <person name="Kodira C."/>
            <person name="Kulbokas E."/>
            <person name="Labutti K."/>
            <person name="Lama D."/>
            <person name="Landers T."/>
            <person name="Leger J."/>
            <person name="Levine S."/>
            <person name="Lewis D."/>
            <person name="Lewis T."/>
            <person name="Lindblad-toh K."/>
            <person name="Liu X."/>
            <person name="Lokyitsang T."/>
            <person name="Lokyitsang Y."/>
            <person name="Lucien O."/>
            <person name="Lui A."/>
            <person name="Ma L.J."/>
            <person name="Mabbitt R."/>
            <person name="Macdonald J."/>
            <person name="Maclean C."/>
            <person name="Major J."/>
            <person name="Manning J."/>
            <person name="Marabella R."/>
            <person name="Maru K."/>
            <person name="Matthews C."/>
            <person name="Mauceli E."/>
            <person name="Mccarthy M."/>
            <person name="Mcdonough S."/>
            <person name="Mcghee T."/>
            <person name="Meldrim J."/>
            <person name="Meneus L."/>
            <person name="Mesirov J."/>
            <person name="Mihalev A."/>
            <person name="Mihova T."/>
            <person name="Mikkelsen T."/>
            <person name="Mlenga V."/>
            <person name="Moru K."/>
            <person name="Mozes J."/>
            <person name="Mulrain L."/>
            <person name="Munson G."/>
            <person name="Naylor J."/>
            <person name="Newes C."/>
            <person name="Nguyen C."/>
            <person name="Nguyen N."/>
            <person name="Nguyen T."/>
            <person name="Nicol R."/>
            <person name="Nielsen C."/>
            <person name="Nizzari M."/>
            <person name="Norbu C."/>
            <person name="Norbu N."/>
            <person name="O'donnell P."/>
            <person name="Okoawo O."/>
            <person name="O'leary S."/>
            <person name="Omotosho B."/>
            <person name="O'neill K."/>
            <person name="Osman S."/>
            <person name="Parker S."/>
            <person name="Perrin D."/>
            <person name="Phunkhang P."/>
            <person name="Piqani B."/>
            <person name="Purcell S."/>
            <person name="Rachupka T."/>
            <person name="Ramasamy U."/>
            <person name="Rameau R."/>
            <person name="Ray V."/>
            <person name="Raymond C."/>
            <person name="Retta R."/>
            <person name="Richardson S."/>
            <person name="Rise C."/>
            <person name="Rodriguez J."/>
            <person name="Rogers J."/>
            <person name="Rogov P."/>
            <person name="Rutman M."/>
            <person name="Schupbach R."/>
            <person name="Seaman C."/>
            <person name="Settipalli S."/>
            <person name="Sharpe T."/>
            <person name="Sheridan J."/>
            <person name="Sherpa N."/>
            <person name="Shi J."/>
            <person name="Smirnov S."/>
            <person name="Smith C."/>
            <person name="Sougnez C."/>
            <person name="Spencer B."/>
            <person name="Stalker J."/>
            <person name="Stange-thomann N."/>
            <person name="Stavropoulos S."/>
            <person name="Stetson K."/>
            <person name="Stone C."/>
            <person name="Stone S."/>
            <person name="Stubbs M."/>
            <person name="Talamas J."/>
            <person name="Tchuinga P."/>
            <person name="Tenzing P."/>
            <person name="Tesfaye S."/>
            <person name="Theodore J."/>
            <person name="Thoulutsang Y."/>
            <person name="Topham K."/>
            <person name="Towey S."/>
            <person name="Tsamla T."/>
            <person name="Tsomo N."/>
            <person name="Vallee D."/>
            <person name="Vassiliev H."/>
            <person name="Venkataraman V."/>
            <person name="Vinson J."/>
            <person name="Vo A."/>
            <person name="Wade C."/>
            <person name="Wang S."/>
            <person name="Wangchuk T."/>
            <person name="Wangdi T."/>
            <person name="Whittaker C."/>
            <person name="Wilkinson J."/>
            <person name="Wu Y."/>
            <person name="Wyman D."/>
            <person name="Yadav S."/>
            <person name="Yang S."/>
            <person name="Yang X."/>
            <person name="Yeager S."/>
            <person name="Yee E."/>
            <person name="Young G."/>
            <person name="Zainoun J."/>
            <person name="Zembeck L."/>
            <person name="Zimmer A."/>
            <person name="Zody M."/>
            <person name="Lander E."/>
        </authorList>
    </citation>
    <scope>NUCLEOTIDE SEQUENCE [LARGE SCALE GENOMIC DNA]</scope>
</reference>
<dbReference type="InParanoid" id="H2YCQ4"/>
<dbReference type="eggNOG" id="KOG2819">
    <property type="taxonomic scope" value="Eukaryota"/>
</dbReference>
<dbReference type="PANTHER" id="PTHR13465:SF2">
    <property type="entry name" value="PHAGOSOME ASSEMBLY FACTOR 1"/>
    <property type="match status" value="1"/>
</dbReference>
<dbReference type="Pfam" id="PF03676">
    <property type="entry name" value="PHAF1"/>
    <property type="match status" value="1"/>
</dbReference>
<dbReference type="OMA" id="CCDILRW"/>
<reference evidence="2" key="3">
    <citation type="submission" date="2025-09" db="UniProtKB">
        <authorList>
            <consortium name="Ensembl"/>
        </authorList>
    </citation>
    <scope>IDENTIFICATION</scope>
</reference>
<protein>
    <submittedName>
        <fullName evidence="2">Uncharacterized protein</fullName>
    </submittedName>
</protein>
<dbReference type="GO" id="GO:0043001">
    <property type="term" value="P:Golgi to plasma membrane protein transport"/>
    <property type="evidence" value="ECO:0007669"/>
    <property type="project" value="TreeGrafter"/>
</dbReference>
<dbReference type="AlphaFoldDB" id="H2YCQ4"/>
<dbReference type="GO" id="GO:0030672">
    <property type="term" value="C:synaptic vesicle membrane"/>
    <property type="evidence" value="ECO:0007669"/>
    <property type="project" value="TreeGrafter"/>
</dbReference>
<evidence type="ECO:0000256" key="1">
    <source>
        <dbReference type="ARBA" id="ARBA00024339"/>
    </source>
</evidence>
<name>H2YCQ4_CIOSA</name>
<dbReference type="GO" id="GO:0005802">
    <property type="term" value="C:trans-Golgi network"/>
    <property type="evidence" value="ECO:0007669"/>
    <property type="project" value="TreeGrafter"/>
</dbReference>
<evidence type="ECO:0000313" key="3">
    <source>
        <dbReference type="Proteomes" id="UP000007875"/>
    </source>
</evidence>
<keyword evidence="3" id="KW-1185">Reference proteome</keyword>
<dbReference type="HOGENOM" id="CLU_127438_1_0_1"/>
<accession>H2YCQ4</accession>
<dbReference type="GO" id="GO:0030425">
    <property type="term" value="C:dendrite"/>
    <property type="evidence" value="ECO:0007669"/>
    <property type="project" value="TreeGrafter"/>
</dbReference>
<dbReference type="Ensembl" id="ENSCSAVT00000003148.1">
    <property type="protein sequence ID" value="ENSCSAVP00000003102.1"/>
    <property type="gene ID" value="ENSCSAVG00000001836.1"/>
</dbReference>
<organism evidence="2 3">
    <name type="scientific">Ciona savignyi</name>
    <name type="common">Pacific transparent sea squirt</name>
    <dbReference type="NCBI Taxonomy" id="51511"/>
    <lineage>
        <taxon>Eukaryota</taxon>
        <taxon>Metazoa</taxon>
        <taxon>Chordata</taxon>
        <taxon>Tunicata</taxon>
        <taxon>Ascidiacea</taxon>
        <taxon>Phlebobranchia</taxon>
        <taxon>Cionidae</taxon>
        <taxon>Ciona</taxon>
    </lineage>
</organism>
<reference evidence="2" key="2">
    <citation type="submission" date="2025-08" db="UniProtKB">
        <authorList>
            <consortium name="Ensembl"/>
        </authorList>
    </citation>
    <scope>IDENTIFICATION</scope>
</reference>
<dbReference type="InterPro" id="IPR005373">
    <property type="entry name" value="PHAF1"/>
</dbReference>
<sequence>MLDLQVVPERALGNEQWEFALGMPIYQAVQILQRQCRVIKEVNVVYNEKKPFDSDIILNLVNDGIRLLFDAENQRLKVIEVYDMNKMKLKYCGAYFSSPQVHPTHTTNRPVVRGHPPSPVR</sequence>
<comment type="similarity">
    <text evidence="1">Belongs to the PHAF1 family.</text>
</comment>
<dbReference type="InterPro" id="IPR039156">
    <property type="entry name" value="PHAF1/BROMI"/>
</dbReference>
<dbReference type="Proteomes" id="UP000007875">
    <property type="component" value="Unassembled WGS sequence"/>
</dbReference>
<dbReference type="GeneTree" id="ENSGT00940000153528"/>
<dbReference type="PANTHER" id="PTHR13465">
    <property type="entry name" value="UPF0183 PROTEIN"/>
    <property type="match status" value="1"/>
</dbReference>
<proteinExistence type="inferred from homology"/>
<dbReference type="STRING" id="51511.ENSCSAVP00000003102"/>